<feature type="non-terminal residue" evidence="1">
    <location>
        <position position="139"/>
    </location>
</feature>
<protein>
    <recommendedName>
        <fullName evidence="3">OB domain-containing protein</fullName>
    </recommendedName>
</protein>
<reference evidence="1 2" key="1">
    <citation type="submission" date="2022-05" db="EMBL/GenBank/DDBJ databases">
        <authorList>
            <consortium name="Genoscope - CEA"/>
            <person name="William W."/>
        </authorList>
    </citation>
    <scope>NUCLEOTIDE SEQUENCE [LARGE SCALE GENOMIC DNA]</scope>
</reference>
<dbReference type="SUPFAM" id="SSF50249">
    <property type="entry name" value="Nucleic acid-binding proteins"/>
    <property type="match status" value="1"/>
</dbReference>
<dbReference type="EMBL" id="CALNXJ010000014">
    <property type="protein sequence ID" value="CAH3114563.1"/>
    <property type="molecule type" value="Genomic_DNA"/>
</dbReference>
<proteinExistence type="predicted"/>
<evidence type="ECO:0000313" key="2">
    <source>
        <dbReference type="Proteomes" id="UP001159428"/>
    </source>
</evidence>
<gene>
    <name evidence="1" type="ORF">PMEA_00005518</name>
</gene>
<dbReference type="Gene3D" id="2.40.50.140">
    <property type="entry name" value="Nucleic acid-binding proteins"/>
    <property type="match status" value="1"/>
</dbReference>
<organism evidence="1 2">
    <name type="scientific">Pocillopora meandrina</name>
    <dbReference type="NCBI Taxonomy" id="46732"/>
    <lineage>
        <taxon>Eukaryota</taxon>
        <taxon>Metazoa</taxon>
        <taxon>Cnidaria</taxon>
        <taxon>Anthozoa</taxon>
        <taxon>Hexacorallia</taxon>
        <taxon>Scleractinia</taxon>
        <taxon>Astrocoeniina</taxon>
        <taxon>Pocilloporidae</taxon>
        <taxon>Pocillopora</taxon>
    </lineage>
</organism>
<name>A0AAU9WJC2_9CNID</name>
<evidence type="ECO:0000313" key="1">
    <source>
        <dbReference type="EMBL" id="CAH3114563.1"/>
    </source>
</evidence>
<sequence length="139" mass="15641">MGNPLHTVKQTLGANIYEIVDLKVKIITKSQSKQSVIKNQVSMQKIDTIVADDTGTIKLILWEQLIDSVRTGLSYHFKNHTIRIFDDEKFVNSNELTTVEAIDDITIYMESPEIKDKLLVGQCIAIDINKSTSCIACNK</sequence>
<dbReference type="AlphaFoldDB" id="A0AAU9WJC2"/>
<dbReference type="Proteomes" id="UP001159428">
    <property type="component" value="Unassembled WGS sequence"/>
</dbReference>
<dbReference type="InterPro" id="IPR012340">
    <property type="entry name" value="NA-bd_OB-fold"/>
</dbReference>
<evidence type="ECO:0008006" key="3">
    <source>
        <dbReference type="Google" id="ProtNLM"/>
    </source>
</evidence>
<comment type="caution">
    <text evidence="1">The sequence shown here is derived from an EMBL/GenBank/DDBJ whole genome shotgun (WGS) entry which is preliminary data.</text>
</comment>
<keyword evidence="2" id="KW-1185">Reference proteome</keyword>
<accession>A0AAU9WJC2</accession>